<dbReference type="HAMAP" id="MF_00605">
    <property type="entry name" value="TrmD"/>
    <property type="match status" value="1"/>
</dbReference>
<evidence type="ECO:0000256" key="7">
    <source>
        <dbReference type="ARBA" id="ARBA00022490"/>
    </source>
</evidence>
<dbReference type="PANTHER" id="PTHR46417:SF1">
    <property type="entry name" value="TRNA (GUANINE-N(1)-)-METHYLTRANSFERASE"/>
    <property type="match status" value="1"/>
</dbReference>
<organism evidence="19 20">
    <name type="scientific">Niveispirillum cyanobacteriorum</name>
    <dbReference type="NCBI Taxonomy" id="1612173"/>
    <lineage>
        <taxon>Bacteria</taxon>
        <taxon>Pseudomonadati</taxon>
        <taxon>Pseudomonadota</taxon>
        <taxon>Alphaproteobacteria</taxon>
        <taxon>Rhodospirillales</taxon>
        <taxon>Azospirillaceae</taxon>
        <taxon>Niveispirillum</taxon>
    </lineage>
</organism>
<evidence type="ECO:0000256" key="13">
    <source>
        <dbReference type="ARBA" id="ARBA00033392"/>
    </source>
</evidence>
<feature type="domain" description="tRNA methyltransferase TRMD/TRM10-type" evidence="18">
    <location>
        <begin position="11"/>
        <end position="237"/>
    </location>
</feature>
<dbReference type="Gene3D" id="1.10.1270.20">
    <property type="entry name" value="tRNA(m1g37)methyltransferase, domain 2"/>
    <property type="match status" value="1"/>
</dbReference>
<comment type="subcellular location">
    <subcellularLocation>
        <location evidence="2 15 16">Cytoplasm</location>
    </subcellularLocation>
</comment>
<dbReference type="InterPro" id="IPR002649">
    <property type="entry name" value="tRNA_m1G_MeTrfase_TrmD"/>
</dbReference>
<dbReference type="GO" id="GO:0052906">
    <property type="term" value="F:tRNA (guanine(37)-N1)-methyltransferase activity"/>
    <property type="evidence" value="ECO:0007669"/>
    <property type="project" value="UniProtKB-UniRule"/>
</dbReference>
<evidence type="ECO:0000256" key="11">
    <source>
        <dbReference type="ARBA" id="ARBA00022694"/>
    </source>
</evidence>
<keyword evidence="9 15" id="KW-0808">Transferase</keyword>
<keyword evidence="20" id="KW-1185">Reference proteome</keyword>
<dbReference type="InterPro" id="IPR023148">
    <property type="entry name" value="tRNA_m1G_MeTrfase_C_sf"/>
</dbReference>
<keyword evidence="11 15" id="KW-0819">tRNA processing</keyword>
<dbReference type="NCBIfam" id="TIGR00088">
    <property type="entry name" value="trmD"/>
    <property type="match status" value="1"/>
</dbReference>
<evidence type="ECO:0000256" key="15">
    <source>
        <dbReference type="HAMAP-Rule" id="MF_00605"/>
    </source>
</evidence>
<evidence type="ECO:0000256" key="9">
    <source>
        <dbReference type="ARBA" id="ARBA00022679"/>
    </source>
</evidence>
<dbReference type="Pfam" id="PF01746">
    <property type="entry name" value="tRNA_m1G_MT"/>
    <property type="match status" value="1"/>
</dbReference>
<evidence type="ECO:0000256" key="8">
    <source>
        <dbReference type="ARBA" id="ARBA00022603"/>
    </source>
</evidence>
<feature type="compositionally biased region" description="Basic residues" evidence="17">
    <location>
        <begin position="246"/>
        <end position="255"/>
    </location>
</feature>
<proteinExistence type="inferred from homology"/>
<dbReference type="GO" id="GO:0005829">
    <property type="term" value="C:cytosol"/>
    <property type="evidence" value="ECO:0007669"/>
    <property type="project" value="TreeGrafter"/>
</dbReference>
<dbReference type="Gene3D" id="3.40.1280.10">
    <property type="match status" value="1"/>
</dbReference>
<evidence type="ECO:0000256" key="4">
    <source>
        <dbReference type="ARBA" id="ARBA00011738"/>
    </source>
</evidence>
<dbReference type="KEGG" id="ncb:C0V82_10410"/>
<evidence type="ECO:0000256" key="14">
    <source>
        <dbReference type="ARBA" id="ARBA00047783"/>
    </source>
</evidence>
<keyword evidence="10 15" id="KW-0949">S-adenosyl-L-methionine</keyword>
<evidence type="ECO:0000256" key="5">
    <source>
        <dbReference type="ARBA" id="ARBA00012807"/>
    </source>
</evidence>
<sequence>MTESIAPFWHVTVLTLFPEMFPGPLGLSLAGKALEKGTWTLEKLDIRSFTRDKHRSVDDTPFGGGPGMVMRPDVLDAAIRDAKTRQVAAGLKPGRIVYLSPRGRVLDQALVREIASEGTLTLLCGRYEGIDERVIEEHHLEEVSLGDFVLSGGEPAALCLIDAVVRLLPGVMGNVETAGEESFERGLLEYPHYTRPPVWSGRAVPEILLSGHHEKVRAWRLEQAEKITEARRPDLWSDYLASRPAPKVKKRRARRASAEPTKTTATPDGNGGSHEG</sequence>
<gene>
    <name evidence="15" type="primary">trmD</name>
    <name evidence="19" type="ORF">C0V82_10410</name>
</gene>
<dbReference type="RefSeq" id="WP_102112284.1">
    <property type="nucleotide sequence ID" value="NZ_BMGN01000002.1"/>
</dbReference>
<comment type="subunit">
    <text evidence="4 15 16">Homodimer.</text>
</comment>
<dbReference type="InterPro" id="IPR029026">
    <property type="entry name" value="tRNA_m1G_MTases_N"/>
</dbReference>
<evidence type="ECO:0000313" key="20">
    <source>
        <dbReference type="Proteomes" id="UP000234752"/>
    </source>
</evidence>
<evidence type="ECO:0000256" key="2">
    <source>
        <dbReference type="ARBA" id="ARBA00004496"/>
    </source>
</evidence>
<comment type="catalytic activity">
    <reaction evidence="14 15 16">
        <text>guanosine(37) in tRNA + S-adenosyl-L-methionine = N(1)-methylguanosine(37) in tRNA + S-adenosyl-L-homocysteine + H(+)</text>
        <dbReference type="Rhea" id="RHEA:36899"/>
        <dbReference type="Rhea" id="RHEA-COMP:10145"/>
        <dbReference type="Rhea" id="RHEA-COMP:10147"/>
        <dbReference type="ChEBI" id="CHEBI:15378"/>
        <dbReference type="ChEBI" id="CHEBI:57856"/>
        <dbReference type="ChEBI" id="CHEBI:59789"/>
        <dbReference type="ChEBI" id="CHEBI:73542"/>
        <dbReference type="ChEBI" id="CHEBI:74269"/>
        <dbReference type="EC" id="2.1.1.228"/>
    </reaction>
</comment>
<dbReference type="PANTHER" id="PTHR46417">
    <property type="entry name" value="TRNA (GUANINE-N(1)-)-METHYLTRANSFERASE"/>
    <property type="match status" value="1"/>
</dbReference>
<dbReference type="Proteomes" id="UP000234752">
    <property type="component" value="Chromosome eg_1"/>
</dbReference>
<dbReference type="GO" id="GO:0002939">
    <property type="term" value="P:tRNA N1-guanine methylation"/>
    <property type="evidence" value="ECO:0007669"/>
    <property type="project" value="TreeGrafter"/>
</dbReference>
<evidence type="ECO:0000313" key="19">
    <source>
        <dbReference type="EMBL" id="AUN30603.1"/>
    </source>
</evidence>
<comment type="similarity">
    <text evidence="3 15 16">Belongs to the RNA methyltransferase TrmD family.</text>
</comment>
<dbReference type="InterPro" id="IPR016009">
    <property type="entry name" value="tRNA_MeTrfase_TRMD/TRM10"/>
</dbReference>
<evidence type="ECO:0000256" key="6">
    <source>
        <dbReference type="ARBA" id="ARBA00014679"/>
    </source>
</evidence>
<dbReference type="SUPFAM" id="SSF75217">
    <property type="entry name" value="alpha/beta knot"/>
    <property type="match status" value="1"/>
</dbReference>
<dbReference type="OrthoDB" id="9807416at2"/>
<feature type="region of interest" description="Disordered" evidence="17">
    <location>
        <begin position="245"/>
        <end position="276"/>
    </location>
</feature>
<feature type="binding site" evidence="15">
    <location>
        <begin position="145"/>
        <end position="150"/>
    </location>
    <ligand>
        <name>S-adenosyl-L-methionine</name>
        <dbReference type="ChEBI" id="CHEBI:59789"/>
    </ligand>
</feature>
<evidence type="ECO:0000256" key="16">
    <source>
        <dbReference type="RuleBase" id="RU003464"/>
    </source>
</evidence>
<evidence type="ECO:0000256" key="3">
    <source>
        <dbReference type="ARBA" id="ARBA00007630"/>
    </source>
</evidence>
<evidence type="ECO:0000256" key="12">
    <source>
        <dbReference type="ARBA" id="ARBA00029736"/>
    </source>
</evidence>
<dbReference type="PIRSF" id="PIRSF000386">
    <property type="entry name" value="tRNA_mtase"/>
    <property type="match status" value="1"/>
</dbReference>
<dbReference type="NCBIfam" id="NF000648">
    <property type="entry name" value="PRK00026.1"/>
    <property type="match status" value="1"/>
</dbReference>
<dbReference type="InterPro" id="IPR029028">
    <property type="entry name" value="Alpha/beta_knot_MTases"/>
</dbReference>
<evidence type="ECO:0000256" key="10">
    <source>
        <dbReference type="ARBA" id="ARBA00022691"/>
    </source>
</evidence>
<evidence type="ECO:0000259" key="18">
    <source>
        <dbReference type="Pfam" id="PF01746"/>
    </source>
</evidence>
<accession>A0A2K9NBS5</accession>
<feature type="binding site" evidence="15">
    <location>
        <position position="125"/>
    </location>
    <ligand>
        <name>S-adenosyl-L-methionine</name>
        <dbReference type="ChEBI" id="CHEBI:59789"/>
    </ligand>
</feature>
<dbReference type="AlphaFoldDB" id="A0A2K9NBS5"/>
<name>A0A2K9NBS5_9PROT</name>
<reference evidence="19 20" key="1">
    <citation type="submission" date="2017-12" db="EMBL/GenBank/DDBJ databases">
        <title>Genomes of bacteria within cyanobacterial aggregates.</title>
        <authorList>
            <person name="Cai H."/>
        </authorList>
    </citation>
    <scope>NUCLEOTIDE SEQUENCE [LARGE SCALE GENOMIC DNA]</scope>
    <source>
        <strain evidence="19 20">TH16</strain>
    </source>
</reference>
<keyword evidence="7 15" id="KW-0963">Cytoplasm</keyword>
<dbReference type="CDD" id="cd18080">
    <property type="entry name" value="TrmD-like"/>
    <property type="match status" value="1"/>
</dbReference>
<dbReference type="EC" id="2.1.1.228" evidence="5 15"/>
<evidence type="ECO:0000256" key="1">
    <source>
        <dbReference type="ARBA" id="ARBA00002634"/>
    </source>
</evidence>
<protein>
    <recommendedName>
        <fullName evidence="6 15">tRNA (guanine-N(1)-)-methyltransferase</fullName>
        <ecNumber evidence="5 15">2.1.1.228</ecNumber>
    </recommendedName>
    <alternativeName>
        <fullName evidence="12 15">M1G-methyltransferase</fullName>
    </alternativeName>
    <alternativeName>
        <fullName evidence="13 15">tRNA [GM37] methyltransferase</fullName>
    </alternativeName>
</protein>
<dbReference type="FunFam" id="3.40.1280.10:FF:000001">
    <property type="entry name" value="tRNA (guanine-N(1)-)-methyltransferase"/>
    <property type="match status" value="1"/>
</dbReference>
<evidence type="ECO:0000256" key="17">
    <source>
        <dbReference type="SAM" id="MobiDB-lite"/>
    </source>
</evidence>
<dbReference type="EMBL" id="CP025611">
    <property type="protein sequence ID" value="AUN30603.1"/>
    <property type="molecule type" value="Genomic_DNA"/>
</dbReference>
<comment type="function">
    <text evidence="1 15 16">Specifically methylates guanosine-37 in various tRNAs.</text>
</comment>
<keyword evidence="8 15" id="KW-0489">Methyltransferase</keyword>